<organism evidence="1 2">
    <name type="scientific">Panicum virgatum</name>
    <name type="common">Blackwell switchgrass</name>
    <dbReference type="NCBI Taxonomy" id="38727"/>
    <lineage>
        <taxon>Eukaryota</taxon>
        <taxon>Viridiplantae</taxon>
        <taxon>Streptophyta</taxon>
        <taxon>Embryophyta</taxon>
        <taxon>Tracheophyta</taxon>
        <taxon>Spermatophyta</taxon>
        <taxon>Magnoliopsida</taxon>
        <taxon>Liliopsida</taxon>
        <taxon>Poales</taxon>
        <taxon>Poaceae</taxon>
        <taxon>PACMAD clade</taxon>
        <taxon>Panicoideae</taxon>
        <taxon>Panicodae</taxon>
        <taxon>Paniceae</taxon>
        <taxon>Panicinae</taxon>
        <taxon>Panicum</taxon>
        <taxon>Panicum sect. Hiantes</taxon>
    </lineage>
</organism>
<proteinExistence type="predicted"/>
<keyword evidence="2" id="KW-1185">Reference proteome</keyword>
<protein>
    <submittedName>
        <fullName evidence="1">Uncharacterized protein</fullName>
    </submittedName>
</protein>
<name>A0A8T0PQZ4_PANVG</name>
<comment type="caution">
    <text evidence="1">The sequence shown here is derived from an EMBL/GenBank/DDBJ whole genome shotgun (WGS) entry which is preliminary data.</text>
</comment>
<reference evidence="1" key="1">
    <citation type="submission" date="2020-05" db="EMBL/GenBank/DDBJ databases">
        <title>WGS assembly of Panicum virgatum.</title>
        <authorList>
            <person name="Lovell J.T."/>
            <person name="Jenkins J."/>
            <person name="Shu S."/>
            <person name="Juenger T.E."/>
            <person name="Schmutz J."/>
        </authorList>
    </citation>
    <scope>NUCLEOTIDE SEQUENCE</scope>
    <source>
        <strain evidence="1">AP13</strain>
    </source>
</reference>
<evidence type="ECO:0000313" key="1">
    <source>
        <dbReference type="EMBL" id="KAG2561376.1"/>
    </source>
</evidence>
<evidence type="ECO:0000313" key="2">
    <source>
        <dbReference type="Proteomes" id="UP000823388"/>
    </source>
</evidence>
<accession>A0A8T0PQZ4</accession>
<sequence length="100" mass="11044">MVGLGGNGSDAHVLVSRSPLMSSTAGKEDEGFSEPIFEIGDLWMVHYSDVSSIDLRCCVCCFFVLQHKILGCLNWVISNVANLQWMISHFMKDCLRCGEG</sequence>
<dbReference type="EMBL" id="CM029051">
    <property type="protein sequence ID" value="KAG2561376.1"/>
    <property type="molecule type" value="Genomic_DNA"/>
</dbReference>
<dbReference type="AlphaFoldDB" id="A0A8T0PQZ4"/>
<gene>
    <name evidence="1" type="ORF">PVAP13_8KG160401</name>
</gene>
<dbReference type="Proteomes" id="UP000823388">
    <property type="component" value="Chromosome 8K"/>
</dbReference>